<dbReference type="PROSITE" id="PS50005">
    <property type="entry name" value="TPR"/>
    <property type="match status" value="2"/>
</dbReference>
<organism evidence="5">
    <name type="scientific">Ixodes ricinus</name>
    <name type="common">Common tick</name>
    <name type="synonym">Acarus ricinus</name>
    <dbReference type="NCBI Taxonomy" id="34613"/>
    <lineage>
        <taxon>Eukaryota</taxon>
        <taxon>Metazoa</taxon>
        <taxon>Ecdysozoa</taxon>
        <taxon>Arthropoda</taxon>
        <taxon>Chelicerata</taxon>
        <taxon>Arachnida</taxon>
        <taxon>Acari</taxon>
        <taxon>Parasitiformes</taxon>
        <taxon>Ixodida</taxon>
        <taxon>Ixodoidea</taxon>
        <taxon>Ixodidae</taxon>
        <taxon>Ixodinae</taxon>
        <taxon>Ixodes</taxon>
    </lineage>
</organism>
<evidence type="ECO:0000256" key="2">
    <source>
        <dbReference type="ARBA" id="ARBA00022803"/>
    </source>
</evidence>
<name>A0A131XZV4_IXORI</name>
<evidence type="ECO:0000313" key="5">
    <source>
        <dbReference type="EMBL" id="JAP71745.1"/>
    </source>
</evidence>
<keyword evidence="2 4" id="KW-0802">TPR repeat</keyword>
<dbReference type="InterPro" id="IPR044244">
    <property type="entry name" value="TTC27/Emw1"/>
</dbReference>
<accession>A0A131XZV4</accession>
<dbReference type="Gene3D" id="1.25.40.10">
    <property type="entry name" value="Tetratricopeptide repeat domain"/>
    <property type="match status" value="1"/>
</dbReference>
<evidence type="ECO:0000256" key="1">
    <source>
        <dbReference type="ARBA" id="ARBA00022737"/>
    </source>
</evidence>
<dbReference type="PANTHER" id="PTHR16193:SF0">
    <property type="entry name" value="TETRATRICOPEPTIDE REPEAT PROTEIN 27"/>
    <property type="match status" value="1"/>
</dbReference>
<comment type="similarity">
    <text evidence="3">Belongs to the TTC27 family.</text>
</comment>
<dbReference type="InterPro" id="IPR019734">
    <property type="entry name" value="TPR_rpt"/>
</dbReference>
<keyword evidence="1" id="KW-0677">Repeat</keyword>
<feature type="repeat" description="TPR" evidence="4">
    <location>
        <begin position="553"/>
        <end position="586"/>
    </location>
</feature>
<dbReference type="EMBL" id="GEFM01004051">
    <property type="protein sequence ID" value="JAP71745.1"/>
    <property type="molecule type" value="mRNA"/>
</dbReference>
<evidence type="ECO:0000256" key="3">
    <source>
        <dbReference type="ARBA" id="ARBA00024020"/>
    </source>
</evidence>
<dbReference type="SUPFAM" id="SSF48452">
    <property type="entry name" value="TPR-like"/>
    <property type="match status" value="2"/>
</dbReference>
<protein>
    <submittedName>
        <fullName evidence="5">Uncharacterized protein</fullName>
    </submittedName>
</protein>
<dbReference type="SMART" id="SM00028">
    <property type="entry name" value="TPR"/>
    <property type="match status" value="4"/>
</dbReference>
<dbReference type="InterPro" id="IPR011990">
    <property type="entry name" value="TPR-like_helical_dom_sf"/>
</dbReference>
<dbReference type="AlphaFoldDB" id="A0A131XZV4"/>
<feature type="repeat" description="TPR" evidence="4">
    <location>
        <begin position="519"/>
        <end position="552"/>
    </location>
</feature>
<reference evidence="5" key="1">
    <citation type="submission" date="2016-02" db="EMBL/GenBank/DDBJ databases">
        <title>RNAseq analyses of the midgut from blood- or serum-fed Ixodes ricinus ticks.</title>
        <authorList>
            <person name="Perner J."/>
            <person name="Provaznik J."/>
            <person name="Schrenkova J."/>
            <person name="Urbanova V."/>
            <person name="Ribeiro J.M."/>
            <person name="Kopacek P."/>
        </authorList>
    </citation>
    <scope>NUCLEOTIDE SEQUENCE</scope>
    <source>
        <tissue evidence="5">Gut</tissue>
    </source>
</reference>
<sequence length="834" mass="95597">MNNFVRIERSVVLGQCVYSSEDLSACETTAKGNDASLLRFLCERFLRGEFCEVFSDERVKELTKVSFREGCFDQLYQKCANYLETDNSCVRQLAVLLIGASALKLFIQSNWTGPAASGSEEIFTDVTGDECHRLCVSELEINGEPSYHLIEEPAFLIVAKAFLLNCRRLLSACSTADWWAYRCAFVHQLVLLDRSFSLYKEISERLSQVEESTFWAGDDDMSHKLKMQFLMEAAMAHLYYFEVTKCRSYLDKAKLLSHFDFELTGALGKRTYHQENALSQLVLSVQRKGSCVEDLQPACPLVHFPKNLPLKDDTIMNEIKFDHEVSSNTCLAPEEQCLILTTCILNKNISAPEALRDEEMMAYIERVLSMPLAWSVQFSALFQRCRLETKSSRRVERSMSQLQGLVDAVKASEPHAGIRQELFFCTRSPSVWDIEKELGHLFFSLGATKSALDVFLKYELWEEVISCYTKIDRRDKAEAIVRRLLEQEETAHLYCLLGDATQDPQHFEKAWEISKHTSSRAQRSLGLMHYHKKEFKDAIPYLEKSVELNGIQMNVWFALGYSAMQVEDYPLCVKAYKRVVNLDSDSFEAWNNMASAYIHMGDKPKAWKVLQESLKCNYEDWRVWENYLLVCADVGAFEECIKAWHRLIEIKGKHADGKLAKILVKVVSEGIPDMHGKPGSYLKPKLLELFGRVTSGVTNDADIWYCYGSLYKLSREEGGSSEEDTERMLQFFQKSFRCLSQKQNWEKDVDTCSEVLTRSKELLECYMSSVESIPNKLRRHQLLSSARITMKGTLAIVDRHKANFTSEQLQKLEPMVNSVTEKLEQVNALTASYD</sequence>
<dbReference type="PANTHER" id="PTHR16193">
    <property type="entry name" value="TETRATRICOPEPTIDE REPEAT PROTEIN 27"/>
    <property type="match status" value="1"/>
</dbReference>
<evidence type="ECO:0000256" key="4">
    <source>
        <dbReference type="PROSITE-ProRule" id="PRU00339"/>
    </source>
</evidence>
<proteinExistence type="evidence at transcript level"/>